<dbReference type="Proteomes" id="UP000608579">
    <property type="component" value="Unassembled WGS sequence"/>
</dbReference>
<accession>A0A832ZVM5</accession>
<protein>
    <submittedName>
        <fullName evidence="2">Metallopeptidase</fullName>
    </submittedName>
</protein>
<organism evidence="2 3">
    <name type="scientific">Caldiarchaeum subterraneum</name>
    <dbReference type="NCBI Taxonomy" id="311458"/>
    <lineage>
        <taxon>Archaea</taxon>
        <taxon>Nitrososphaerota</taxon>
        <taxon>Candidatus Caldarchaeales</taxon>
        <taxon>Candidatus Caldarchaeaceae</taxon>
        <taxon>Candidatus Caldarchaeum</taxon>
    </lineage>
</organism>
<reference evidence="2" key="1">
    <citation type="journal article" date="2020" name="ISME J.">
        <title>Gammaproteobacteria mediating utilization of methyl-, sulfur- and petroleum organic compounds in deep ocean hydrothermal plumes.</title>
        <authorList>
            <person name="Zhou Z."/>
            <person name="Liu Y."/>
            <person name="Pan J."/>
            <person name="Cron B.R."/>
            <person name="Toner B.M."/>
            <person name="Anantharaman K."/>
            <person name="Breier J.A."/>
            <person name="Dick G.J."/>
            <person name="Li M."/>
        </authorList>
    </citation>
    <scope>NUCLEOTIDE SEQUENCE</scope>
    <source>
        <strain evidence="2">SZUA-1515</strain>
    </source>
</reference>
<dbReference type="EMBL" id="DQVM01000078">
    <property type="protein sequence ID" value="HIQ29724.1"/>
    <property type="molecule type" value="Genomic_DNA"/>
</dbReference>
<feature type="domain" description="Putative phage metallopeptidase" evidence="1">
    <location>
        <begin position="6"/>
        <end position="117"/>
    </location>
</feature>
<name>A0A832ZVM5_CALS0</name>
<comment type="caution">
    <text evidence="2">The sequence shown here is derived from an EMBL/GenBank/DDBJ whole genome shotgun (WGS) entry which is preliminary data.</text>
</comment>
<dbReference type="Pfam" id="PF18894">
    <property type="entry name" value="PhageMetallopep"/>
    <property type="match status" value="1"/>
</dbReference>
<evidence type="ECO:0000313" key="3">
    <source>
        <dbReference type="Proteomes" id="UP000608579"/>
    </source>
</evidence>
<sequence>MIVYRPAPDLEERVREIVKLAGLNYVDAKRVKCVRSYGSRGRVYARIHSASKAFFTGLGMKPAYVIEFISENFDKLSQAEQEKIILHELLHIPKSFGGGLISHGRINFDKEVKILRKIIKSQSKLCMDSSK</sequence>
<proteinExistence type="predicted"/>
<dbReference type="AlphaFoldDB" id="A0A832ZVM5"/>
<evidence type="ECO:0000259" key="1">
    <source>
        <dbReference type="Pfam" id="PF18894"/>
    </source>
</evidence>
<dbReference type="InterPro" id="IPR043998">
    <property type="entry name" value="Put_Metallopep"/>
</dbReference>
<gene>
    <name evidence="2" type="ORF">EYH45_04085</name>
</gene>
<evidence type="ECO:0000313" key="2">
    <source>
        <dbReference type="EMBL" id="HIQ29724.1"/>
    </source>
</evidence>